<proteinExistence type="predicted"/>
<evidence type="ECO:0000256" key="1">
    <source>
        <dbReference type="SAM" id="Phobius"/>
    </source>
</evidence>
<organism evidence="2 3">
    <name type="scientific">Flavobacterium macacae</name>
    <dbReference type="NCBI Taxonomy" id="2488993"/>
    <lineage>
        <taxon>Bacteria</taxon>
        <taxon>Pseudomonadati</taxon>
        <taxon>Bacteroidota</taxon>
        <taxon>Flavobacteriia</taxon>
        <taxon>Flavobacteriales</taxon>
        <taxon>Flavobacteriaceae</taxon>
        <taxon>Flavobacterium</taxon>
    </lineage>
</organism>
<protein>
    <submittedName>
        <fullName evidence="2">Uncharacterized protein</fullName>
    </submittedName>
</protein>
<keyword evidence="3" id="KW-1185">Reference proteome</keyword>
<sequence length="68" mass="8159">MLATLFFLGFVVYTHFEVIPWLLLTLFVIGHLLILYMVFSVLKDPYKTKKTFKDWYEDRPMKHSSSEI</sequence>
<keyword evidence="1" id="KW-1133">Transmembrane helix</keyword>
<keyword evidence="1" id="KW-0472">Membrane</keyword>
<dbReference type="Proteomes" id="UP000271937">
    <property type="component" value="Unassembled WGS sequence"/>
</dbReference>
<dbReference type="OrthoDB" id="1367298at2"/>
<dbReference type="AlphaFoldDB" id="A0A3P3WD85"/>
<evidence type="ECO:0000313" key="3">
    <source>
        <dbReference type="Proteomes" id="UP000271937"/>
    </source>
</evidence>
<gene>
    <name evidence="2" type="ORF">EG849_10315</name>
</gene>
<name>A0A3P3WD85_9FLAO</name>
<keyword evidence="1" id="KW-0812">Transmembrane</keyword>
<evidence type="ECO:0000313" key="2">
    <source>
        <dbReference type="EMBL" id="RRJ90523.1"/>
    </source>
</evidence>
<accession>A0A3P3WD85</accession>
<feature type="transmembrane region" description="Helical" evidence="1">
    <location>
        <begin position="24"/>
        <end position="42"/>
    </location>
</feature>
<comment type="caution">
    <text evidence="2">The sequence shown here is derived from an EMBL/GenBank/DDBJ whole genome shotgun (WGS) entry which is preliminary data.</text>
</comment>
<dbReference type="EMBL" id="RQVR01000011">
    <property type="protein sequence ID" value="RRJ90523.1"/>
    <property type="molecule type" value="Genomic_DNA"/>
</dbReference>
<reference evidence="2 3" key="1">
    <citation type="submission" date="2018-11" db="EMBL/GenBank/DDBJ databases">
        <title>Flavobacterium sp. nov., YIM 102600 draft genome.</title>
        <authorList>
            <person name="Li G."/>
            <person name="Jiang Y."/>
        </authorList>
    </citation>
    <scope>NUCLEOTIDE SEQUENCE [LARGE SCALE GENOMIC DNA]</scope>
    <source>
        <strain evidence="2 3">YIM 102600</strain>
    </source>
</reference>